<dbReference type="Proteomes" id="UP000509623">
    <property type="component" value="Chromosome"/>
</dbReference>
<evidence type="ECO:0000313" key="2">
    <source>
        <dbReference type="EMBL" id="QKN23017.1"/>
    </source>
</evidence>
<proteinExistence type="predicted"/>
<reference evidence="4 5" key="1">
    <citation type="submission" date="2019-11" db="EMBL/GenBank/DDBJ databases">
        <authorList>
            <person name="Ren C."/>
            <person name="Wang H."/>
            <person name="Xu Y."/>
        </authorList>
    </citation>
    <scope>NUCLEOTIDE SEQUENCE [LARGE SCALE GENOMIC DNA]</scope>
    <source>
        <strain evidence="5">JNU-WLY1368</strain>
        <strain evidence="2 4">LBM 19010</strain>
    </source>
</reference>
<sequence>MDTKKKLTKQDLKDKLEPVSEAMAKASQTVSDMARETAGKAASAARDAAEKAEPTVKAVGQTIRDTGKKATEAGRRAASALVPEVYVQWGNREVQTADLIERAKTDYHMTNKGAIYSCRLYVKPEDGIVYYVINGKEGKIYL</sequence>
<dbReference type="KEGG" id="clf:GJQ69_00080"/>
<name>A0A859DM12_9FIRM</name>
<gene>
    <name evidence="2" type="ORF">GJQ69_00080</name>
    <name evidence="3" type="ORF">GKP14_04700</name>
</gene>
<feature type="compositionally biased region" description="Basic and acidic residues" evidence="1">
    <location>
        <begin position="1"/>
        <end position="18"/>
    </location>
</feature>
<protein>
    <submittedName>
        <fullName evidence="2">Uncharacterized protein</fullName>
    </submittedName>
</protein>
<feature type="region of interest" description="Disordered" evidence="1">
    <location>
        <begin position="1"/>
        <end position="57"/>
    </location>
</feature>
<keyword evidence="5" id="KW-1185">Reference proteome</keyword>
<dbReference type="AlphaFoldDB" id="A0A859DM12"/>
<accession>A0A859DM12</accession>
<reference evidence="3" key="2">
    <citation type="journal article" date="2021" name="Appl. Environ. Microbiol.">
        <title>Adaptability of a Caproate-Producing Bacterium Contributes to Its Dominance in an Anaerobic Fermentation System.</title>
        <authorList>
            <person name="Wang H."/>
            <person name="Gu Y."/>
            <person name="Zhou W."/>
            <person name="Zhao D."/>
            <person name="Qiao Z."/>
            <person name="Zheng J."/>
            <person name="Gao J."/>
            <person name="Chen X."/>
            <person name="Ren C."/>
            <person name="Xu Y."/>
        </authorList>
    </citation>
    <scope>NUCLEOTIDE SEQUENCE</scope>
    <source>
        <strain evidence="3">JNU-WLY1368</strain>
    </source>
</reference>
<evidence type="ECO:0000256" key="1">
    <source>
        <dbReference type="SAM" id="MobiDB-lite"/>
    </source>
</evidence>
<evidence type="ECO:0000313" key="3">
    <source>
        <dbReference type="EMBL" id="QKO30377.1"/>
    </source>
</evidence>
<dbReference type="Pfam" id="PF20069">
    <property type="entry name" value="DUF6465"/>
    <property type="match status" value="1"/>
</dbReference>
<evidence type="ECO:0000313" key="4">
    <source>
        <dbReference type="Proteomes" id="UP000501316"/>
    </source>
</evidence>
<dbReference type="EMBL" id="CP046161">
    <property type="protein sequence ID" value="QKO30377.1"/>
    <property type="molecule type" value="Genomic_DNA"/>
</dbReference>
<dbReference type="InterPro" id="IPR046313">
    <property type="entry name" value="DUF6465"/>
</dbReference>
<reference evidence="3" key="3">
    <citation type="journal article" date="2022" name="Int. J. Syst. Evol. Microbiol.">
        <title>Caproicibacterium lactatifermentans sp. nov., isolated from pit clay used for the production of Chinese strong aroma-type liquor.</title>
        <authorList>
            <person name="Wang H."/>
            <person name="Gu Y."/>
            <person name="Zhao D."/>
            <person name="Qiao Z."/>
            <person name="Zheng J."/>
            <person name="Gao J."/>
            <person name="Ren C."/>
            <person name="Xu Y."/>
        </authorList>
    </citation>
    <scope>NUCLEOTIDE SEQUENCE</scope>
    <source>
        <strain evidence="3">JNU-WLY1368</strain>
    </source>
</reference>
<dbReference type="EMBL" id="CP046051">
    <property type="protein sequence ID" value="QKN23017.1"/>
    <property type="molecule type" value="Genomic_DNA"/>
</dbReference>
<organism evidence="2 4">
    <name type="scientific">Caproicibacterium lactatifermentans</name>
    <dbReference type="NCBI Taxonomy" id="2666138"/>
    <lineage>
        <taxon>Bacteria</taxon>
        <taxon>Bacillati</taxon>
        <taxon>Bacillota</taxon>
        <taxon>Clostridia</taxon>
        <taxon>Eubacteriales</taxon>
        <taxon>Oscillospiraceae</taxon>
        <taxon>Caproicibacterium</taxon>
    </lineage>
</organism>
<dbReference type="RefSeq" id="WP_086034830.1">
    <property type="nucleotide sequence ID" value="NZ_CP046051.1"/>
</dbReference>
<evidence type="ECO:0000313" key="5">
    <source>
        <dbReference type="Proteomes" id="UP000509623"/>
    </source>
</evidence>
<dbReference type="Proteomes" id="UP000501316">
    <property type="component" value="Chromosome"/>
</dbReference>